<feature type="compositionally biased region" description="Acidic residues" evidence="1">
    <location>
        <begin position="94"/>
        <end position="115"/>
    </location>
</feature>
<dbReference type="OrthoDB" id="6685217at2"/>
<sequence length="197" mass="22688">MSEPVKLRDALINVFPKLTPKDFPEVLNTESLTTWFNVWLEEFPESEKYVASGHIKDWLWEIEDDIGQLDIANKYDLDLSTVVQRISDYLSGPGDEDQQELETDHDDEDDLDGETEIDPETYRAICLENVLDELLKKGINVITVELDQQIILILSDAKAEQLDVLTSLISDVYPDGEVNFYQAELYPSHYDFENILE</sequence>
<reference evidence="3" key="1">
    <citation type="submission" date="2016-09" db="EMBL/GenBank/DDBJ databases">
        <authorList>
            <person name="Varghese N."/>
            <person name="Submissions S."/>
        </authorList>
    </citation>
    <scope>NUCLEOTIDE SEQUENCE [LARGE SCALE GENOMIC DNA]</scope>
    <source>
        <strain evidence="3">ANC 4466</strain>
    </source>
</reference>
<dbReference type="AlphaFoldDB" id="A0A240E7S0"/>
<protein>
    <submittedName>
        <fullName evidence="2">Uncharacterized protein</fullName>
    </submittedName>
</protein>
<organism evidence="2 3">
    <name type="scientific">Acinetobacter puyangensis</name>
    <dbReference type="NCBI Taxonomy" id="1096779"/>
    <lineage>
        <taxon>Bacteria</taxon>
        <taxon>Pseudomonadati</taxon>
        <taxon>Pseudomonadota</taxon>
        <taxon>Gammaproteobacteria</taxon>
        <taxon>Moraxellales</taxon>
        <taxon>Moraxellaceae</taxon>
        <taxon>Acinetobacter</taxon>
    </lineage>
</organism>
<name>A0A240E7S0_9GAMM</name>
<gene>
    <name evidence="2" type="ORF">SAMN05421731_10292</name>
</gene>
<proteinExistence type="predicted"/>
<keyword evidence="3" id="KW-1185">Reference proteome</keyword>
<dbReference type="EMBL" id="OANT01000002">
    <property type="protein sequence ID" value="SNX43935.1"/>
    <property type="molecule type" value="Genomic_DNA"/>
</dbReference>
<dbReference type="Proteomes" id="UP000219042">
    <property type="component" value="Unassembled WGS sequence"/>
</dbReference>
<feature type="region of interest" description="Disordered" evidence="1">
    <location>
        <begin position="91"/>
        <end position="115"/>
    </location>
</feature>
<evidence type="ECO:0000313" key="3">
    <source>
        <dbReference type="Proteomes" id="UP000219042"/>
    </source>
</evidence>
<dbReference type="RefSeq" id="WP_097078221.1">
    <property type="nucleotide sequence ID" value="NZ_BAABHT010000010.1"/>
</dbReference>
<evidence type="ECO:0000313" key="2">
    <source>
        <dbReference type="EMBL" id="SNX43935.1"/>
    </source>
</evidence>
<accession>A0A240E7S0</accession>
<evidence type="ECO:0000256" key="1">
    <source>
        <dbReference type="SAM" id="MobiDB-lite"/>
    </source>
</evidence>